<evidence type="ECO:0000313" key="3">
    <source>
        <dbReference type="EMBL" id="MFC6236297.1"/>
    </source>
</evidence>
<comment type="caution">
    <text evidence="3">The sequence shown here is derived from an EMBL/GenBank/DDBJ whole genome shotgun (WGS) entry which is preliminary data.</text>
</comment>
<evidence type="ECO:0000256" key="1">
    <source>
        <dbReference type="SAM" id="MobiDB-lite"/>
    </source>
</evidence>
<protein>
    <submittedName>
        <fullName evidence="3">Zf-TFIIB domain-containing protein</fullName>
    </submittedName>
</protein>
<name>A0ABW1SV70_9ACTN</name>
<dbReference type="InterPro" id="IPR027392">
    <property type="entry name" value="TF_Znf"/>
</dbReference>
<sequence length="111" mass="12479">MECPKCHAPMRTYERNGIHIDQCTECRGVFLDRGELDHLISLEAAQAEPAPAPAPAAAAPAYAPQQQQQPQPQAYPQQGYQQPGYQQQGYQQGYGGKPYKKRKNFLEELFD</sequence>
<gene>
    <name evidence="3" type="ORF">ACFQGU_00285</name>
</gene>
<dbReference type="Pfam" id="PF13453">
    <property type="entry name" value="Zn_ribbon_TFIIB"/>
    <property type="match status" value="1"/>
</dbReference>
<feature type="region of interest" description="Disordered" evidence="1">
    <location>
        <begin position="47"/>
        <end position="99"/>
    </location>
</feature>
<dbReference type="EMBL" id="JBHSTI010000002">
    <property type="protein sequence ID" value="MFC6236297.1"/>
    <property type="molecule type" value="Genomic_DNA"/>
</dbReference>
<feature type="compositionally biased region" description="Low complexity" evidence="1">
    <location>
        <begin position="47"/>
        <end position="91"/>
    </location>
</feature>
<accession>A0ABW1SV70</accession>
<organism evidence="3 4">
    <name type="scientific">Longivirga aurantiaca</name>
    <dbReference type="NCBI Taxonomy" id="1837743"/>
    <lineage>
        <taxon>Bacteria</taxon>
        <taxon>Bacillati</taxon>
        <taxon>Actinomycetota</taxon>
        <taxon>Actinomycetes</taxon>
        <taxon>Sporichthyales</taxon>
        <taxon>Sporichthyaceae</taxon>
        <taxon>Longivirga</taxon>
    </lineage>
</organism>
<proteinExistence type="predicted"/>
<keyword evidence="4" id="KW-1185">Reference proteome</keyword>
<dbReference type="Proteomes" id="UP001596138">
    <property type="component" value="Unassembled WGS sequence"/>
</dbReference>
<evidence type="ECO:0000313" key="4">
    <source>
        <dbReference type="Proteomes" id="UP001596138"/>
    </source>
</evidence>
<dbReference type="RefSeq" id="WP_386763345.1">
    <property type="nucleotide sequence ID" value="NZ_JBHSTI010000002.1"/>
</dbReference>
<evidence type="ECO:0000259" key="2">
    <source>
        <dbReference type="Pfam" id="PF13453"/>
    </source>
</evidence>
<feature type="domain" description="Transcription factor zinc-finger" evidence="2">
    <location>
        <begin position="3"/>
        <end position="41"/>
    </location>
</feature>
<reference evidence="4" key="1">
    <citation type="journal article" date="2019" name="Int. J. Syst. Evol. Microbiol.">
        <title>The Global Catalogue of Microorganisms (GCM) 10K type strain sequencing project: providing services to taxonomists for standard genome sequencing and annotation.</title>
        <authorList>
            <consortium name="The Broad Institute Genomics Platform"/>
            <consortium name="The Broad Institute Genome Sequencing Center for Infectious Disease"/>
            <person name="Wu L."/>
            <person name="Ma J."/>
        </authorList>
    </citation>
    <scope>NUCLEOTIDE SEQUENCE [LARGE SCALE GENOMIC DNA]</scope>
    <source>
        <strain evidence="4">CGMCC 4.7317</strain>
    </source>
</reference>